<dbReference type="Proteomes" id="UP001215598">
    <property type="component" value="Unassembled WGS sequence"/>
</dbReference>
<organism evidence="1 2">
    <name type="scientific">Mycena metata</name>
    <dbReference type="NCBI Taxonomy" id="1033252"/>
    <lineage>
        <taxon>Eukaryota</taxon>
        <taxon>Fungi</taxon>
        <taxon>Dikarya</taxon>
        <taxon>Basidiomycota</taxon>
        <taxon>Agaricomycotina</taxon>
        <taxon>Agaricomycetes</taxon>
        <taxon>Agaricomycetidae</taxon>
        <taxon>Agaricales</taxon>
        <taxon>Marasmiineae</taxon>
        <taxon>Mycenaceae</taxon>
        <taxon>Mycena</taxon>
    </lineage>
</organism>
<accession>A0AAD7NFC7</accession>
<evidence type="ECO:0008006" key="3">
    <source>
        <dbReference type="Google" id="ProtNLM"/>
    </source>
</evidence>
<protein>
    <recommendedName>
        <fullName evidence="3">F-box domain-containing protein</fullName>
    </recommendedName>
</protein>
<dbReference type="EMBL" id="JARKIB010000044">
    <property type="protein sequence ID" value="KAJ7757528.1"/>
    <property type="molecule type" value="Genomic_DNA"/>
</dbReference>
<name>A0AAD7NFC7_9AGAR</name>
<evidence type="ECO:0000313" key="2">
    <source>
        <dbReference type="Proteomes" id="UP001215598"/>
    </source>
</evidence>
<dbReference type="AlphaFoldDB" id="A0AAD7NFC7"/>
<gene>
    <name evidence="1" type="ORF">B0H16DRAFT_1536942</name>
</gene>
<evidence type="ECO:0000313" key="1">
    <source>
        <dbReference type="EMBL" id="KAJ7757528.1"/>
    </source>
</evidence>
<comment type="caution">
    <text evidence="1">The sequence shown here is derived from an EMBL/GenBank/DDBJ whole genome shotgun (WGS) entry which is preliminary data.</text>
</comment>
<keyword evidence="2" id="KW-1185">Reference proteome</keyword>
<proteinExistence type="predicted"/>
<reference evidence="1" key="1">
    <citation type="submission" date="2023-03" db="EMBL/GenBank/DDBJ databases">
        <title>Massive genome expansion in bonnet fungi (Mycena s.s.) driven by repeated elements and novel gene families across ecological guilds.</title>
        <authorList>
            <consortium name="Lawrence Berkeley National Laboratory"/>
            <person name="Harder C.B."/>
            <person name="Miyauchi S."/>
            <person name="Viragh M."/>
            <person name="Kuo A."/>
            <person name="Thoen E."/>
            <person name="Andreopoulos B."/>
            <person name="Lu D."/>
            <person name="Skrede I."/>
            <person name="Drula E."/>
            <person name="Henrissat B."/>
            <person name="Morin E."/>
            <person name="Kohler A."/>
            <person name="Barry K."/>
            <person name="LaButti K."/>
            <person name="Morin E."/>
            <person name="Salamov A."/>
            <person name="Lipzen A."/>
            <person name="Mereny Z."/>
            <person name="Hegedus B."/>
            <person name="Baldrian P."/>
            <person name="Stursova M."/>
            <person name="Weitz H."/>
            <person name="Taylor A."/>
            <person name="Grigoriev I.V."/>
            <person name="Nagy L.G."/>
            <person name="Martin F."/>
            <person name="Kauserud H."/>
        </authorList>
    </citation>
    <scope>NUCLEOTIDE SEQUENCE</scope>
    <source>
        <strain evidence="1">CBHHK182m</strain>
    </source>
</reference>
<sequence length="200" mass="22103">MDISLPAELQRDIFELAIPGRADEKFLSLIEAKPPGFFATAVISLLIDPLLSDEQTAGILTACRGVESLALWGTTSWGHIPDFPYLPLMFSADRLKRIVDTLKHLHRLTHLALHFTLHPSIASAVSTNCPGLQVLVIIFDWSSSIPAWADKRYSFDDRIVVVQRVPSSSSEDWEAAHFGLSNVWTRAESAVAERRRAAGG</sequence>